<dbReference type="FunFam" id="1.10.240.10:FF:000005">
    <property type="entry name" value="Tryptophan--tRNA ligase"/>
    <property type="match status" value="1"/>
</dbReference>
<keyword evidence="4 10" id="KW-0547">Nucleotide-binding</keyword>
<evidence type="ECO:0000256" key="7">
    <source>
        <dbReference type="ARBA" id="ARBA00023146"/>
    </source>
</evidence>
<organism evidence="11 12">
    <name type="scientific">Desulfovibrio ferrophilus</name>
    <dbReference type="NCBI Taxonomy" id="241368"/>
    <lineage>
        <taxon>Bacteria</taxon>
        <taxon>Pseudomonadati</taxon>
        <taxon>Thermodesulfobacteriota</taxon>
        <taxon>Desulfovibrionia</taxon>
        <taxon>Desulfovibrionales</taxon>
        <taxon>Desulfovibrionaceae</taxon>
        <taxon>Desulfovibrio</taxon>
    </lineage>
</organism>
<dbReference type="RefSeq" id="WP_126378465.1">
    <property type="nucleotide sequence ID" value="NZ_AP017378.1"/>
</dbReference>
<evidence type="ECO:0000256" key="5">
    <source>
        <dbReference type="ARBA" id="ARBA00022840"/>
    </source>
</evidence>
<dbReference type="CDD" id="cd00806">
    <property type="entry name" value="TrpRS_core"/>
    <property type="match status" value="1"/>
</dbReference>
<dbReference type="InterPro" id="IPR050203">
    <property type="entry name" value="Trp-tRNA_synthetase"/>
</dbReference>
<keyword evidence="12" id="KW-1185">Reference proteome</keyword>
<dbReference type="Proteomes" id="UP000269883">
    <property type="component" value="Chromosome"/>
</dbReference>
<dbReference type="OrthoDB" id="9801042at2"/>
<dbReference type="EMBL" id="AP017378">
    <property type="protein sequence ID" value="BBD08402.1"/>
    <property type="molecule type" value="Genomic_DNA"/>
</dbReference>
<protein>
    <recommendedName>
        <fullName evidence="2 9">Tryptophan--tRNA ligase</fullName>
        <ecNumber evidence="2 9">6.1.1.2</ecNumber>
    </recommendedName>
</protein>
<dbReference type="EC" id="6.1.1.2" evidence="2 9"/>
<dbReference type="GO" id="GO:0006436">
    <property type="term" value="P:tryptophanyl-tRNA aminoacylation"/>
    <property type="evidence" value="ECO:0007669"/>
    <property type="project" value="UniProtKB-UniRule"/>
</dbReference>
<comment type="catalytic activity">
    <reaction evidence="8">
        <text>tRNA(Trp) + L-tryptophan + ATP = L-tryptophyl-tRNA(Trp) + AMP + diphosphate + H(+)</text>
        <dbReference type="Rhea" id="RHEA:24080"/>
        <dbReference type="Rhea" id="RHEA-COMP:9671"/>
        <dbReference type="Rhea" id="RHEA-COMP:9705"/>
        <dbReference type="ChEBI" id="CHEBI:15378"/>
        <dbReference type="ChEBI" id="CHEBI:30616"/>
        <dbReference type="ChEBI" id="CHEBI:33019"/>
        <dbReference type="ChEBI" id="CHEBI:57912"/>
        <dbReference type="ChEBI" id="CHEBI:78442"/>
        <dbReference type="ChEBI" id="CHEBI:78535"/>
        <dbReference type="ChEBI" id="CHEBI:456215"/>
        <dbReference type="EC" id="6.1.1.2"/>
    </reaction>
</comment>
<dbReference type="InterPro" id="IPR002305">
    <property type="entry name" value="aa-tRNA-synth_Ic"/>
</dbReference>
<dbReference type="PANTHER" id="PTHR43766">
    <property type="entry name" value="TRYPTOPHAN--TRNA LIGASE, MITOCHONDRIAL"/>
    <property type="match status" value="1"/>
</dbReference>
<accession>A0A2Z6AYS2</accession>
<evidence type="ECO:0000313" key="12">
    <source>
        <dbReference type="Proteomes" id="UP000269883"/>
    </source>
</evidence>
<evidence type="ECO:0000256" key="9">
    <source>
        <dbReference type="NCBIfam" id="TIGR00233"/>
    </source>
</evidence>
<dbReference type="KEGG" id="dfl:DFE_1676"/>
<dbReference type="InterPro" id="IPR014729">
    <property type="entry name" value="Rossmann-like_a/b/a_fold"/>
</dbReference>
<keyword evidence="3 10" id="KW-0436">Ligase</keyword>
<dbReference type="Gene3D" id="3.40.50.620">
    <property type="entry name" value="HUPs"/>
    <property type="match status" value="1"/>
</dbReference>
<evidence type="ECO:0000256" key="2">
    <source>
        <dbReference type="ARBA" id="ARBA00013161"/>
    </source>
</evidence>
<evidence type="ECO:0000256" key="8">
    <source>
        <dbReference type="ARBA" id="ARBA00049929"/>
    </source>
</evidence>
<dbReference type="InterPro" id="IPR002306">
    <property type="entry name" value="Trp-tRNA-ligase"/>
</dbReference>
<evidence type="ECO:0000256" key="4">
    <source>
        <dbReference type="ARBA" id="ARBA00022741"/>
    </source>
</evidence>
<dbReference type="PRINTS" id="PR01039">
    <property type="entry name" value="TRNASYNTHTRP"/>
</dbReference>
<evidence type="ECO:0000256" key="3">
    <source>
        <dbReference type="ARBA" id="ARBA00022598"/>
    </source>
</evidence>
<dbReference type="GO" id="GO:0005829">
    <property type="term" value="C:cytosol"/>
    <property type="evidence" value="ECO:0007669"/>
    <property type="project" value="TreeGrafter"/>
</dbReference>
<proteinExistence type="inferred from homology"/>
<dbReference type="SUPFAM" id="SSF52374">
    <property type="entry name" value="Nucleotidylyl transferase"/>
    <property type="match status" value="1"/>
</dbReference>
<dbReference type="PANTHER" id="PTHR43766:SF1">
    <property type="entry name" value="TRYPTOPHAN--TRNA LIGASE, MITOCHONDRIAL"/>
    <property type="match status" value="1"/>
</dbReference>
<dbReference type="Gene3D" id="1.10.240.10">
    <property type="entry name" value="Tyrosyl-Transfer RNA Synthetase"/>
    <property type="match status" value="1"/>
</dbReference>
<name>A0A2Z6AYS2_9BACT</name>
<dbReference type="AlphaFoldDB" id="A0A2Z6AYS2"/>
<gene>
    <name evidence="11" type="ORF">DFE_1676</name>
</gene>
<evidence type="ECO:0000256" key="1">
    <source>
        <dbReference type="ARBA" id="ARBA00005594"/>
    </source>
</evidence>
<keyword evidence="5 10" id="KW-0067">ATP-binding</keyword>
<sequence length="334" mass="38154">MTANNRIVSGMRPTGPLHLGHHFGVLANWLKLQEEYDCYFFVADWHAMTSEYSNPKRIKQFVPELAKDWLAAGLDPNKCVIYQQSQIKEIAELHLLLSMITPLGWLERCPTYKDMKEQLAAKDLNTYGFLGYPVLMTTDIIMFRPGAVPVGEDQLPHLELNREIARRFNYLNCPEDKPFFPEAQAMLTKESKLPGLDGRKMSKSYGNSIALGEDMDSVRKKVMSMLTDTNRMRKTDPGDPGICNLFPYHKIMTDAGHLPEIEKGCRDASWGCVDCKRLLMESMERFLTPIHERRAQYDKDPDLLWDVLNQGNAKARAAAQETMASVRELIGFDF</sequence>
<comment type="similarity">
    <text evidence="1 10">Belongs to the class-I aminoacyl-tRNA synthetase family.</text>
</comment>
<dbReference type="GO" id="GO:0005524">
    <property type="term" value="F:ATP binding"/>
    <property type="evidence" value="ECO:0007669"/>
    <property type="project" value="UniProtKB-KW"/>
</dbReference>
<keyword evidence="6 10" id="KW-0648">Protein biosynthesis</keyword>
<evidence type="ECO:0000313" key="11">
    <source>
        <dbReference type="EMBL" id="BBD08402.1"/>
    </source>
</evidence>
<dbReference type="Pfam" id="PF00579">
    <property type="entry name" value="tRNA-synt_1b"/>
    <property type="match status" value="1"/>
</dbReference>
<dbReference type="GO" id="GO:0004830">
    <property type="term" value="F:tryptophan-tRNA ligase activity"/>
    <property type="evidence" value="ECO:0007669"/>
    <property type="project" value="UniProtKB-UniRule"/>
</dbReference>
<evidence type="ECO:0000256" key="10">
    <source>
        <dbReference type="RuleBase" id="RU363036"/>
    </source>
</evidence>
<keyword evidence="7 10" id="KW-0030">Aminoacyl-tRNA synthetase</keyword>
<reference evidence="11 12" key="1">
    <citation type="journal article" date="2018" name="Sci. Adv.">
        <title>Multi-heme cytochromes provide a pathway for survival in energy-limited environments.</title>
        <authorList>
            <person name="Deng X."/>
            <person name="Dohmae N."/>
            <person name="Nealson K.H."/>
            <person name="Hashimoto K."/>
            <person name="Okamoto A."/>
        </authorList>
    </citation>
    <scope>NUCLEOTIDE SEQUENCE [LARGE SCALE GENOMIC DNA]</scope>
    <source>
        <strain evidence="11 12">IS5</strain>
    </source>
</reference>
<evidence type="ECO:0000256" key="6">
    <source>
        <dbReference type="ARBA" id="ARBA00022917"/>
    </source>
</evidence>
<dbReference type="NCBIfam" id="TIGR00233">
    <property type="entry name" value="trpS"/>
    <property type="match status" value="1"/>
</dbReference>